<evidence type="ECO:0000256" key="4">
    <source>
        <dbReference type="ARBA" id="ARBA00022989"/>
    </source>
</evidence>
<proteinExistence type="predicted"/>
<dbReference type="PROSITE" id="PS50850">
    <property type="entry name" value="MFS"/>
    <property type="match status" value="1"/>
</dbReference>
<feature type="transmembrane region" description="Helical" evidence="6">
    <location>
        <begin position="179"/>
        <end position="199"/>
    </location>
</feature>
<dbReference type="OrthoDB" id="3936150at2759"/>
<feature type="transmembrane region" description="Helical" evidence="6">
    <location>
        <begin position="384"/>
        <end position="405"/>
    </location>
</feature>
<name>A0A0C3EDT6_9AGAM</name>
<gene>
    <name evidence="8" type="ORF">SCLCIDRAFT_1143192</name>
</gene>
<dbReference type="EMBL" id="KN822004">
    <property type="protein sequence ID" value="KIM70840.1"/>
    <property type="molecule type" value="Genomic_DNA"/>
</dbReference>
<dbReference type="Pfam" id="PF07690">
    <property type="entry name" value="MFS_1"/>
    <property type="match status" value="1"/>
</dbReference>
<dbReference type="Proteomes" id="UP000053989">
    <property type="component" value="Unassembled WGS sequence"/>
</dbReference>
<evidence type="ECO:0000256" key="1">
    <source>
        <dbReference type="ARBA" id="ARBA00004141"/>
    </source>
</evidence>
<evidence type="ECO:0000256" key="2">
    <source>
        <dbReference type="ARBA" id="ARBA00022448"/>
    </source>
</evidence>
<dbReference type="InterPro" id="IPR011701">
    <property type="entry name" value="MFS"/>
</dbReference>
<keyword evidence="2" id="KW-0813">Transport</keyword>
<evidence type="ECO:0000313" key="8">
    <source>
        <dbReference type="EMBL" id="KIM70840.1"/>
    </source>
</evidence>
<keyword evidence="5 6" id="KW-0472">Membrane</keyword>
<feature type="transmembrane region" description="Helical" evidence="6">
    <location>
        <begin position="20"/>
        <end position="42"/>
    </location>
</feature>
<feature type="transmembrane region" description="Helical" evidence="6">
    <location>
        <begin position="328"/>
        <end position="349"/>
    </location>
</feature>
<feature type="transmembrane region" description="Helical" evidence="6">
    <location>
        <begin position="54"/>
        <end position="74"/>
    </location>
</feature>
<dbReference type="SUPFAM" id="SSF103473">
    <property type="entry name" value="MFS general substrate transporter"/>
    <property type="match status" value="1"/>
</dbReference>
<feature type="transmembrane region" description="Helical" evidence="6">
    <location>
        <begin position="138"/>
        <end position="159"/>
    </location>
</feature>
<dbReference type="GO" id="GO:0016020">
    <property type="term" value="C:membrane"/>
    <property type="evidence" value="ECO:0007669"/>
    <property type="project" value="UniProtKB-SubCell"/>
</dbReference>
<accession>A0A0C3EDT6</accession>
<feature type="domain" description="Major facilitator superfamily (MFS) profile" evidence="7">
    <location>
        <begin position="1"/>
        <end position="468"/>
    </location>
</feature>
<reference evidence="8 9" key="1">
    <citation type="submission" date="2014-04" db="EMBL/GenBank/DDBJ databases">
        <authorList>
            <consortium name="DOE Joint Genome Institute"/>
            <person name="Kuo A."/>
            <person name="Kohler A."/>
            <person name="Nagy L.G."/>
            <person name="Floudas D."/>
            <person name="Copeland A."/>
            <person name="Barry K.W."/>
            <person name="Cichocki N."/>
            <person name="Veneault-Fourrey C."/>
            <person name="LaButti K."/>
            <person name="Lindquist E.A."/>
            <person name="Lipzen A."/>
            <person name="Lundell T."/>
            <person name="Morin E."/>
            <person name="Murat C."/>
            <person name="Sun H."/>
            <person name="Tunlid A."/>
            <person name="Henrissat B."/>
            <person name="Grigoriev I.V."/>
            <person name="Hibbett D.S."/>
            <person name="Martin F."/>
            <person name="Nordberg H.P."/>
            <person name="Cantor M.N."/>
            <person name="Hua S.X."/>
        </authorList>
    </citation>
    <scope>NUCLEOTIDE SEQUENCE [LARGE SCALE GENOMIC DNA]</scope>
    <source>
        <strain evidence="8 9">Foug A</strain>
    </source>
</reference>
<evidence type="ECO:0000256" key="5">
    <source>
        <dbReference type="ARBA" id="ARBA00023136"/>
    </source>
</evidence>
<evidence type="ECO:0000256" key="3">
    <source>
        <dbReference type="ARBA" id="ARBA00022692"/>
    </source>
</evidence>
<keyword evidence="9" id="KW-1185">Reference proteome</keyword>
<dbReference type="FunCoup" id="A0A0C3EDT6">
    <property type="interactions" value="131"/>
</dbReference>
<keyword evidence="4 6" id="KW-1133">Transmembrane helix</keyword>
<organism evidence="8 9">
    <name type="scientific">Scleroderma citrinum Foug A</name>
    <dbReference type="NCBI Taxonomy" id="1036808"/>
    <lineage>
        <taxon>Eukaryota</taxon>
        <taxon>Fungi</taxon>
        <taxon>Dikarya</taxon>
        <taxon>Basidiomycota</taxon>
        <taxon>Agaricomycotina</taxon>
        <taxon>Agaricomycetes</taxon>
        <taxon>Agaricomycetidae</taxon>
        <taxon>Boletales</taxon>
        <taxon>Sclerodermatineae</taxon>
        <taxon>Sclerodermataceae</taxon>
        <taxon>Scleroderma</taxon>
    </lineage>
</organism>
<protein>
    <recommendedName>
        <fullName evidence="7">Major facilitator superfamily (MFS) profile domain-containing protein</fullName>
    </recommendedName>
</protein>
<dbReference type="PANTHER" id="PTHR23511">
    <property type="entry name" value="SYNAPTIC VESICLE GLYCOPROTEIN 2"/>
    <property type="match status" value="1"/>
</dbReference>
<comment type="subcellular location">
    <subcellularLocation>
        <location evidence="1">Membrane</location>
        <topology evidence="1">Multi-pass membrane protein</topology>
    </subcellularLocation>
</comment>
<dbReference type="InParanoid" id="A0A0C3EDT6"/>
<dbReference type="PANTHER" id="PTHR23511:SF12">
    <property type="entry name" value="TRANSPORTER, PUTATIVE (AFU_ORTHOLOGUE AFUA_7G01740)-RELATED"/>
    <property type="match status" value="1"/>
</dbReference>
<feature type="transmembrane region" description="Helical" evidence="6">
    <location>
        <begin position="295"/>
        <end position="316"/>
    </location>
</feature>
<dbReference type="Gene3D" id="1.20.1250.20">
    <property type="entry name" value="MFS general substrate transporter like domains"/>
    <property type="match status" value="1"/>
</dbReference>
<keyword evidence="3 6" id="KW-0812">Transmembrane</keyword>
<sequence>MSLNDASQEIGMGKYQWRLFFVVGFGFFSGNLCPVTTGLIYTSVTCEFDVQGEWMLLAQALGLLVGAIFWAIACDVWGCRCFFNLTILLTAVFALAAGAAPNYTTLCACVCMWSIGVSGNLSVDSTVFLEFIPASHQYLLTVLSIWWAIGQLVGSLAIAWPLISNFSCPSASTNQGWRYYLFTMGGIMMVMWFFRLFGFNLQESPKYLMGCGRDEEAVASAHKVAAINGKTSNLTVARLKEAEILVGGSNQNNAKMDTSAKAFAMRKLSKFDANHVKPLFATPKLVASTRLTNPIISALIGLAFPLYNGFLTYYLQTRGAALRNDSVFITYLILSIMGIPGALIAGYLVELPILGRRGLLPFSLVGLTGVVVLASTTARTSNSYLAWDCAYSFTCNVMYGVLYALSPESFPTKHRGTGNSLVSSANHIFGAPIIALYADITTSIPIWISGAIYVVSGFLVLLLPFESRGKASVDPQDLECFGGNKSLFVFV</sequence>
<evidence type="ECO:0000313" key="9">
    <source>
        <dbReference type="Proteomes" id="UP000053989"/>
    </source>
</evidence>
<feature type="transmembrane region" description="Helical" evidence="6">
    <location>
        <begin position="358"/>
        <end position="378"/>
    </location>
</feature>
<dbReference type="InterPro" id="IPR020846">
    <property type="entry name" value="MFS_dom"/>
</dbReference>
<dbReference type="AlphaFoldDB" id="A0A0C3EDT6"/>
<dbReference type="HOGENOM" id="CLU_001265_52_4_1"/>
<evidence type="ECO:0000259" key="7">
    <source>
        <dbReference type="PROSITE" id="PS50850"/>
    </source>
</evidence>
<feature type="transmembrane region" description="Helical" evidence="6">
    <location>
        <begin position="444"/>
        <end position="463"/>
    </location>
</feature>
<dbReference type="GO" id="GO:0022857">
    <property type="term" value="F:transmembrane transporter activity"/>
    <property type="evidence" value="ECO:0007669"/>
    <property type="project" value="InterPro"/>
</dbReference>
<feature type="transmembrane region" description="Helical" evidence="6">
    <location>
        <begin position="81"/>
        <end position="100"/>
    </location>
</feature>
<evidence type="ECO:0000256" key="6">
    <source>
        <dbReference type="SAM" id="Phobius"/>
    </source>
</evidence>
<dbReference type="InterPro" id="IPR036259">
    <property type="entry name" value="MFS_trans_sf"/>
</dbReference>
<reference evidence="9" key="2">
    <citation type="submission" date="2015-01" db="EMBL/GenBank/DDBJ databases">
        <title>Evolutionary Origins and Diversification of the Mycorrhizal Mutualists.</title>
        <authorList>
            <consortium name="DOE Joint Genome Institute"/>
            <consortium name="Mycorrhizal Genomics Consortium"/>
            <person name="Kohler A."/>
            <person name="Kuo A."/>
            <person name="Nagy L.G."/>
            <person name="Floudas D."/>
            <person name="Copeland A."/>
            <person name="Barry K.W."/>
            <person name="Cichocki N."/>
            <person name="Veneault-Fourrey C."/>
            <person name="LaButti K."/>
            <person name="Lindquist E.A."/>
            <person name="Lipzen A."/>
            <person name="Lundell T."/>
            <person name="Morin E."/>
            <person name="Murat C."/>
            <person name="Riley R."/>
            <person name="Ohm R."/>
            <person name="Sun H."/>
            <person name="Tunlid A."/>
            <person name="Henrissat B."/>
            <person name="Grigoriev I.V."/>
            <person name="Hibbett D.S."/>
            <person name="Martin F."/>
        </authorList>
    </citation>
    <scope>NUCLEOTIDE SEQUENCE [LARGE SCALE GENOMIC DNA]</scope>
    <source>
        <strain evidence="9">Foug A</strain>
    </source>
</reference>